<reference evidence="1 2" key="1">
    <citation type="journal article" date="2016" name="Int. J. Syst. Evol. Microbiol.">
        <title>Caldimicrobium thiodismutans sp. nov., a sulfur-disproportionating bacterium isolated from a hot spring, and emended description of the genus Caldimicrobium.</title>
        <authorList>
            <person name="Kojima H."/>
            <person name="Umezawa K."/>
            <person name="Fukui M."/>
        </authorList>
    </citation>
    <scope>NUCLEOTIDE SEQUENCE [LARGE SCALE GENOMIC DNA]</scope>
    <source>
        <strain evidence="1 2">TF1</strain>
    </source>
</reference>
<dbReference type="STRING" id="1653476.THC_1227"/>
<proteinExistence type="predicted"/>
<reference evidence="2" key="2">
    <citation type="journal article" date="2016" name="Int. J. Syst. Evol. Microbiol.">
        <title>Caldimicrobium thiodismutans sp. nov., a sulfur-disproportionating bacterium isolated from a hot spring.</title>
        <authorList>
            <person name="Kojima H."/>
            <person name="Umezawa K."/>
            <person name="Fukui M."/>
        </authorList>
    </citation>
    <scope>NUCLEOTIDE SEQUENCE [LARGE SCALE GENOMIC DNA]</scope>
    <source>
        <strain evidence="2">TF1</strain>
    </source>
</reference>
<sequence length="50" mass="6360">MEKKEKQEEKLYCEKYKEWVLVEIGCKHPKEYCQFRKQCLLHFKSRFKDF</sequence>
<evidence type="ECO:0000313" key="1">
    <source>
        <dbReference type="EMBL" id="BAU23598.1"/>
    </source>
</evidence>
<dbReference type="EMBL" id="AP014945">
    <property type="protein sequence ID" value="BAU23598.1"/>
    <property type="molecule type" value="Genomic_DNA"/>
</dbReference>
<keyword evidence="2" id="KW-1185">Reference proteome</keyword>
<protein>
    <submittedName>
        <fullName evidence="1">Uncharacterized protein</fullName>
    </submittedName>
</protein>
<accession>A0A0U5AY54</accession>
<dbReference type="AlphaFoldDB" id="A0A0U5AY54"/>
<name>A0A0U5AY54_9BACT</name>
<dbReference type="KEGG" id="cthi:THC_1227"/>
<evidence type="ECO:0000313" key="2">
    <source>
        <dbReference type="Proteomes" id="UP000068196"/>
    </source>
</evidence>
<organism evidence="1 2">
    <name type="scientific">Caldimicrobium thiodismutans</name>
    <dbReference type="NCBI Taxonomy" id="1653476"/>
    <lineage>
        <taxon>Bacteria</taxon>
        <taxon>Pseudomonadati</taxon>
        <taxon>Thermodesulfobacteriota</taxon>
        <taxon>Thermodesulfobacteria</taxon>
        <taxon>Thermodesulfobacteriales</taxon>
        <taxon>Thermodesulfobacteriaceae</taxon>
        <taxon>Caldimicrobium</taxon>
    </lineage>
</organism>
<dbReference type="OrthoDB" id="9813667at2"/>
<dbReference type="Proteomes" id="UP000068196">
    <property type="component" value="Chromosome"/>
</dbReference>
<dbReference type="RefSeq" id="WP_153303651.1">
    <property type="nucleotide sequence ID" value="NZ_AP014945.1"/>
</dbReference>
<gene>
    <name evidence="1" type="ORF">THC_1227</name>
</gene>